<dbReference type="GO" id="GO:0005524">
    <property type="term" value="F:ATP binding"/>
    <property type="evidence" value="ECO:0007669"/>
    <property type="project" value="UniProtKB-KW"/>
</dbReference>
<dbReference type="GO" id="GO:0004832">
    <property type="term" value="F:valine-tRNA ligase activity"/>
    <property type="evidence" value="ECO:0007669"/>
    <property type="project" value="UniProtKB-EC"/>
</dbReference>
<dbReference type="EC" id="6.1.1.9" evidence="2"/>
<dbReference type="PANTHER" id="PTHR11946">
    <property type="entry name" value="VALYL-TRNA SYNTHETASES"/>
    <property type="match status" value="1"/>
</dbReference>
<keyword evidence="5" id="KW-0067">ATP-binding</keyword>
<comment type="caution">
    <text evidence="9">The sequence shown here is derived from an EMBL/GenBank/DDBJ whole genome shotgun (WGS) entry which is preliminary data.</text>
</comment>
<accession>A0A6L2Q8V4</accession>
<dbReference type="PANTHER" id="PTHR11946:SF109">
    <property type="entry name" value="VALINE--TRNA LIGASE"/>
    <property type="match status" value="1"/>
</dbReference>
<keyword evidence="7" id="KW-0030">Aminoacyl-tRNA synthetase</keyword>
<dbReference type="SUPFAM" id="SSF52374">
    <property type="entry name" value="Nucleotidylyl transferase"/>
    <property type="match status" value="1"/>
</dbReference>
<dbReference type="GO" id="GO:0005829">
    <property type="term" value="C:cytosol"/>
    <property type="evidence" value="ECO:0007669"/>
    <property type="project" value="TreeGrafter"/>
</dbReference>
<dbReference type="GO" id="GO:0006438">
    <property type="term" value="P:valyl-tRNA aminoacylation"/>
    <property type="evidence" value="ECO:0007669"/>
    <property type="project" value="InterPro"/>
</dbReference>
<dbReference type="Gene3D" id="3.40.50.620">
    <property type="entry name" value="HUPs"/>
    <property type="match status" value="1"/>
</dbReference>
<keyword evidence="10" id="KW-1185">Reference proteome</keyword>
<evidence type="ECO:0000313" key="9">
    <source>
        <dbReference type="EMBL" id="GFG40430.1"/>
    </source>
</evidence>
<evidence type="ECO:0000256" key="4">
    <source>
        <dbReference type="ARBA" id="ARBA00022741"/>
    </source>
</evidence>
<evidence type="ECO:0000256" key="6">
    <source>
        <dbReference type="ARBA" id="ARBA00022917"/>
    </source>
</evidence>
<dbReference type="AlphaFoldDB" id="A0A6L2Q8V4"/>
<dbReference type="InterPro" id="IPR014729">
    <property type="entry name" value="Rossmann-like_a/b/a_fold"/>
</dbReference>
<evidence type="ECO:0000256" key="3">
    <source>
        <dbReference type="ARBA" id="ARBA00022598"/>
    </source>
</evidence>
<evidence type="ECO:0000256" key="1">
    <source>
        <dbReference type="ARBA" id="ARBA00005594"/>
    </source>
</evidence>
<dbReference type="OrthoDB" id="629407at2759"/>
<keyword evidence="6" id="KW-0648">Protein biosynthesis</keyword>
<comment type="similarity">
    <text evidence="1">Belongs to the class-I aminoacyl-tRNA synthetase family.</text>
</comment>
<evidence type="ECO:0000313" key="10">
    <source>
        <dbReference type="Proteomes" id="UP000502823"/>
    </source>
</evidence>
<evidence type="ECO:0000256" key="7">
    <source>
        <dbReference type="ARBA" id="ARBA00023146"/>
    </source>
</evidence>
<dbReference type="EMBL" id="BLKM01002051">
    <property type="protein sequence ID" value="GFG40430.1"/>
    <property type="molecule type" value="Genomic_DNA"/>
</dbReference>
<evidence type="ECO:0000256" key="2">
    <source>
        <dbReference type="ARBA" id="ARBA00013169"/>
    </source>
</evidence>
<organism evidence="9 10">
    <name type="scientific">Coptotermes formosanus</name>
    <name type="common">Formosan subterranean termite</name>
    <dbReference type="NCBI Taxonomy" id="36987"/>
    <lineage>
        <taxon>Eukaryota</taxon>
        <taxon>Metazoa</taxon>
        <taxon>Ecdysozoa</taxon>
        <taxon>Arthropoda</taxon>
        <taxon>Hexapoda</taxon>
        <taxon>Insecta</taxon>
        <taxon>Pterygota</taxon>
        <taxon>Neoptera</taxon>
        <taxon>Polyneoptera</taxon>
        <taxon>Dictyoptera</taxon>
        <taxon>Blattodea</taxon>
        <taxon>Blattoidea</taxon>
        <taxon>Termitoidae</taxon>
        <taxon>Rhinotermitidae</taxon>
        <taxon>Coptotermes</taxon>
    </lineage>
</organism>
<evidence type="ECO:0000256" key="8">
    <source>
        <dbReference type="ARBA" id="ARBA00029936"/>
    </source>
</evidence>
<protein>
    <recommendedName>
        <fullName evidence="2">valine--tRNA ligase</fullName>
        <ecNumber evidence="2">6.1.1.9</ecNumber>
    </recommendedName>
    <alternativeName>
        <fullName evidence="8">Valyl-tRNA synthetase</fullName>
    </alternativeName>
</protein>
<keyword evidence="4" id="KW-0547">Nucleotide-binding</keyword>
<keyword evidence="3" id="KW-0436">Ligase</keyword>
<proteinExistence type="inferred from homology"/>
<evidence type="ECO:0000256" key="5">
    <source>
        <dbReference type="ARBA" id="ARBA00022840"/>
    </source>
</evidence>
<gene>
    <name evidence="9" type="ORF">Cfor_01599</name>
</gene>
<dbReference type="InterPro" id="IPR002303">
    <property type="entry name" value="Valyl-tRNA_ligase"/>
</dbReference>
<dbReference type="Proteomes" id="UP000502823">
    <property type="component" value="Unassembled WGS sequence"/>
</dbReference>
<reference evidence="10" key="1">
    <citation type="submission" date="2020-01" db="EMBL/GenBank/DDBJ databases">
        <title>Draft genome sequence of the Termite Coptotermes fromosanus.</title>
        <authorList>
            <person name="Itakura S."/>
            <person name="Yosikawa Y."/>
            <person name="Umezawa K."/>
        </authorList>
    </citation>
    <scope>NUCLEOTIDE SEQUENCE [LARGE SCALE GENOMIC DNA]</scope>
</reference>
<name>A0A6L2Q8V4_COPFO</name>
<sequence>MIDLPTANILTDSGIFLALQKKKKKREVKETAVYTILTPEGAKKDTTCPMPDAYSPQFVEAGWYSWWEKQGFFKPEYGGKNVLETNPKGKFMMVIPPPNVTVNTSEACRFVASTAKCKAESSKCQNCDVKWHKFQRNTA</sequence>
<dbReference type="InParanoid" id="A0A6L2Q8V4"/>